<keyword evidence="1" id="KW-0812">Transmembrane</keyword>
<dbReference type="Proteomes" id="UP001232584">
    <property type="component" value="Unassembled WGS sequence"/>
</dbReference>
<evidence type="ECO:0000313" key="2">
    <source>
        <dbReference type="EMBL" id="MDQ0556855.1"/>
    </source>
</evidence>
<accession>A0ABU0N125</accession>
<organism evidence="2 3">
    <name type="scientific">Paraclostridium ghonii</name>
    <dbReference type="NCBI Taxonomy" id="29358"/>
    <lineage>
        <taxon>Bacteria</taxon>
        <taxon>Bacillati</taxon>
        <taxon>Bacillota</taxon>
        <taxon>Clostridia</taxon>
        <taxon>Peptostreptococcales</taxon>
        <taxon>Peptostreptococcaceae</taxon>
        <taxon>Paraclostridium</taxon>
    </lineage>
</organism>
<feature type="transmembrane region" description="Helical" evidence="1">
    <location>
        <begin position="21"/>
        <end position="38"/>
    </location>
</feature>
<protein>
    <recommendedName>
        <fullName evidence="4">SPOR domain-containing protein</fullName>
    </recommendedName>
</protein>
<comment type="caution">
    <text evidence="2">The sequence shown here is derived from an EMBL/GenBank/DDBJ whole genome shotgun (WGS) entry which is preliminary data.</text>
</comment>
<evidence type="ECO:0000313" key="3">
    <source>
        <dbReference type="Proteomes" id="UP001232584"/>
    </source>
</evidence>
<proteinExistence type="predicted"/>
<dbReference type="SUPFAM" id="SSF110997">
    <property type="entry name" value="Sporulation related repeat"/>
    <property type="match status" value="1"/>
</dbReference>
<gene>
    <name evidence="2" type="ORF">QOZ92_001971</name>
</gene>
<reference evidence="2 3" key="1">
    <citation type="submission" date="2023-07" db="EMBL/GenBank/DDBJ databases">
        <title>Genomic Encyclopedia of Type Strains, Phase IV (KMG-IV): sequencing the most valuable type-strain genomes for metagenomic binning, comparative biology and taxonomic classification.</title>
        <authorList>
            <person name="Goeker M."/>
        </authorList>
    </citation>
    <scope>NUCLEOTIDE SEQUENCE [LARGE SCALE GENOMIC DNA]</scope>
    <source>
        <strain evidence="2 3">DSM 15049</strain>
    </source>
</reference>
<keyword evidence="1" id="KW-1133">Transmembrane helix</keyword>
<evidence type="ECO:0000256" key="1">
    <source>
        <dbReference type="SAM" id="Phobius"/>
    </source>
</evidence>
<keyword evidence="1" id="KW-0472">Membrane</keyword>
<dbReference type="InterPro" id="IPR036680">
    <property type="entry name" value="SPOR-like_sf"/>
</dbReference>
<sequence length="310" mass="35932">MNKRRNIYRGMNRRRNHMAKGITIGLVVVVLVGGSFFIRKSDFSFTEKITSLNVFNKKDLGFKEFSYKDIIGKSDDTRGVSKAEKKENKKETEVSNLNNENAKVATVKDWGVYSIQIAAIDNEQELKQIQNKLTESKVPFSIVEIDKVKKVQTYPSFKEEESRKNLEELKKQFPDAFVTKLEIPMLSLQYTEKYAYVENICKELNNLITNFEEESKVFDKSKDSIDKASYKNIIENRIAILEKVEKHAKEIDYDGMKGFKENLLQYTESIKEKSKNSLEMAEKEQYNISESLLMSSMQGYYSFVNSIKAI</sequence>
<name>A0ABU0N125_9FIRM</name>
<evidence type="ECO:0008006" key="4">
    <source>
        <dbReference type="Google" id="ProtNLM"/>
    </source>
</evidence>
<keyword evidence="3" id="KW-1185">Reference proteome</keyword>
<dbReference type="EMBL" id="JAUSWG010000007">
    <property type="protein sequence ID" value="MDQ0556855.1"/>
    <property type="molecule type" value="Genomic_DNA"/>
</dbReference>
<dbReference type="RefSeq" id="WP_307507026.1">
    <property type="nucleotide sequence ID" value="NZ_BAAACE010000005.1"/>
</dbReference>